<dbReference type="AlphaFoldDB" id="A0A212JDM1"/>
<keyword evidence="1" id="KW-1133">Transmembrane helix</keyword>
<dbReference type="NCBIfam" id="TIGR00791">
    <property type="entry name" value="gntP"/>
    <property type="match status" value="1"/>
</dbReference>
<feature type="transmembrane region" description="Helical" evidence="1">
    <location>
        <begin position="228"/>
        <end position="248"/>
    </location>
</feature>
<feature type="transmembrane region" description="Helical" evidence="1">
    <location>
        <begin position="138"/>
        <end position="158"/>
    </location>
</feature>
<feature type="transmembrane region" description="Helical" evidence="1">
    <location>
        <begin position="178"/>
        <end position="198"/>
    </location>
</feature>
<gene>
    <name evidence="2" type="ORF">KM92DES2_10938</name>
</gene>
<feature type="transmembrane region" description="Helical" evidence="1">
    <location>
        <begin position="6"/>
        <end position="22"/>
    </location>
</feature>
<feature type="transmembrane region" description="Helical" evidence="1">
    <location>
        <begin position="302"/>
        <end position="322"/>
    </location>
</feature>
<keyword evidence="1" id="KW-0472">Membrane</keyword>
<feature type="transmembrane region" description="Helical" evidence="1">
    <location>
        <begin position="382"/>
        <end position="407"/>
    </location>
</feature>
<sequence>MGTTGALIILGVTIVGIVVLCVRYRVHAFLALIAACAFLGIASGMPLGAIGSSIEKGMGNTLGFLAPILALGAFMGKMLEVSGGAQRLAKSLIGVFGQTKAYWAMLIIGYICGIPVFAQVGMVLLMPLAFSISKESKLSILLVALSLYTGLLVVHCVVPPHPAAMAIAKELNADVGKVILYGLVLVVPGAIIGGPIFAKYISKNIIVPLPEGAVTTVISKDGRDLPNFGGTLLLTLLPLILMIGKTVVEFSSSKDAPYMPLVEFLGHPVIALFISAVASLIFLGVKRGFSSIELSGFCDKSLLPMVSILLVIGAAGSFNKVIMDSGMGNVLKDVLVTLNMHPVIMAWLIASIMRFALGSATVAMMTAAGFISPVLAVHPVDPALMCISIGAGAIGWSHVTDSGFWFFREFLNMSVKDMYLSFTLSGCIVSIITAIFCYLASFVI</sequence>
<dbReference type="GO" id="GO:0005886">
    <property type="term" value="C:plasma membrane"/>
    <property type="evidence" value="ECO:0007669"/>
    <property type="project" value="TreeGrafter"/>
</dbReference>
<keyword evidence="1" id="KW-0812">Transmembrane</keyword>
<dbReference type="PIRSF" id="PIRSF002746">
    <property type="entry name" value="Gluconate_transporter"/>
    <property type="match status" value="1"/>
</dbReference>
<dbReference type="PANTHER" id="PTHR30354:SF6">
    <property type="entry name" value="D-SERINE TRANSPORTER DSDX"/>
    <property type="match status" value="1"/>
</dbReference>
<reference evidence="2" key="1">
    <citation type="submission" date="2016-04" db="EMBL/GenBank/DDBJ databases">
        <authorList>
            <person name="Evans L.H."/>
            <person name="Alamgir A."/>
            <person name="Owens N."/>
            <person name="Weber N.D."/>
            <person name="Virtaneva K."/>
            <person name="Barbian K."/>
            <person name="Babar A."/>
            <person name="Rosenke K."/>
        </authorList>
    </citation>
    <scope>NUCLEOTIDE SEQUENCE</scope>
    <source>
        <strain evidence="2">92-2</strain>
    </source>
</reference>
<feature type="transmembrane region" description="Helical" evidence="1">
    <location>
        <begin position="101"/>
        <end position="126"/>
    </location>
</feature>
<feature type="transmembrane region" description="Helical" evidence="1">
    <location>
        <begin position="62"/>
        <end position="80"/>
    </location>
</feature>
<organism evidence="2">
    <name type="scientific">uncultured Desulfovibrio sp</name>
    <dbReference type="NCBI Taxonomy" id="167968"/>
    <lineage>
        <taxon>Bacteria</taxon>
        <taxon>Pseudomonadati</taxon>
        <taxon>Thermodesulfobacteriota</taxon>
        <taxon>Desulfovibrionia</taxon>
        <taxon>Desulfovibrionales</taxon>
        <taxon>Desulfovibrionaceae</taxon>
        <taxon>Desulfovibrio</taxon>
        <taxon>environmental samples</taxon>
    </lineage>
</organism>
<feature type="transmembrane region" description="Helical" evidence="1">
    <location>
        <begin position="343"/>
        <end position="370"/>
    </location>
</feature>
<feature type="transmembrane region" description="Helical" evidence="1">
    <location>
        <begin position="260"/>
        <end position="282"/>
    </location>
</feature>
<dbReference type="InterPro" id="IPR003474">
    <property type="entry name" value="Glcn_transporter"/>
</dbReference>
<name>A0A212JDM1_9BACT</name>
<dbReference type="RefSeq" id="WP_192112447.1">
    <property type="nucleotide sequence ID" value="NZ_CABUEN010000001.1"/>
</dbReference>
<proteinExistence type="predicted"/>
<feature type="transmembrane region" description="Helical" evidence="1">
    <location>
        <begin position="29"/>
        <end position="50"/>
    </location>
</feature>
<dbReference type="GO" id="GO:0015128">
    <property type="term" value="F:gluconate transmembrane transporter activity"/>
    <property type="evidence" value="ECO:0007669"/>
    <property type="project" value="InterPro"/>
</dbReference>
<evidence type="ECO:0000256" key="1">
    <source>
        <dbReference type="SAM" id="Phobius"/>
    </source>
</evidence>
<evidence type="ECO:0000313" key="2">
    <source>
        <dbReference type="EMBL" id="SBV97541.1"/>
    </source>
</evidence>
<protein>
    <submittedName>
        <fullName evidence="2">Gluconate transporter</fullName>
    </submittedName>
</protein>
<dbReference type="PANTHER" id="PTHR30354">
    <property type="entry name" value="GNT FAMILY GLUCONATE TRANSPORTER"/>
    <property type="match status" value="1"/>
</dbReference>
<accession>A0A212JDM1</accession>
<feature type="transmembrane region" description="Helical" evidence="1">
    <location>
        <begin position="419"/>
        <end position="441"/>
    </location>
</feature>
<dbReference type="EMBL" id="FLUP01000001">
    <property type="protein sequence ID" value="SBV97541.1"/>
    <property type="molecule type" value="Genomic_DNA"/>
</dbReference>
<dbReference type="Pfam" id="PF02447">
    <property type="entry name" value="GntP_permease"/>
    <property type="match status" value="1"/>
</dbReference>